<reference evidence="7" key="1">
    <citation type="submission" date="2016-12" db="EMBL/GenBank/DDBJ databases">
        <authorList>
            <person name="Le Fleche-Mateos A."/>
        </authorList>
    </citation>
    <scope>NUCLEOTIDE SEQUENCE</scope>
    <source>
        <strain evidence="7">213</strain>
    </source>
</reference>
<evidence type="ECO:0000256" key="4">
    <source>
        <dbReference type="ARBA" id="ARBA00022833"/>
    </source>
</evidence>
<dbReference type="Proteomes" id="UP000705283">
    <property type="component" value="Unassembled WGS sequence"/>
</dbReference>
<evidence type="ECO:0000256" key="3">
    <source>
        <dbReference type="ARBA" id="ARBA00022801"/>
    </source>
</evidence>
<dbReference type="EMBL" id="JADMKS010000006">
    <property type="protein sequence ID" value="MBF6637969.1"/>
    <property type="molecule type" value="Genomic_DNA"/>
</dbReference>
<dbReference type="InterPro" id="IPR051013">
    <property type="entry name" value="MBL_superfamily_lactonases"/>
</dbReference>
<keyword evidence="2" id="KW-0479">Metal-binding</keyword>
<dbReference type="RefSeq" id="WP_084983297.1">
    <property type="nucleotide sequence ID" value="NZ_CBCSCF010000001.1"/>
</dbReference>
<evidence type="ECO:0000313" key="9">
    <source>
        <dbReference type="Proteomes" id="UP000705283"/>
    </source>
</evidence>
<dbReference type="Pfam" id="PF00753">
    <property type="entry name" value="Lactamase_B"/>
    <property type="match status" value="1"/>
</dbReference>
<dbReference type="EMBL" id="MRWD01000029">
    <property type="protein sequence ID" value="ORJ20797.1"/>
    <property type="molecule type" value="Genomic_DNA"/>
</dbReference>
<comment type="similarity">
    <text evidence="1">Belongs to the metallo-beta-lactamase superfamily.</text>
</comment>
<dbReference type="SMART" id="SM00849">
    <property type="entry name" value="Lactamase_B"/>
    <property type="match status" value="1"/>
</dbReference>
<proteinExistence type="inferred from homology"/>
<feature type="domain" description="Metallo-beta-lactamase" evidence="5">
    <location>
        <begin position="44"/>
        <end position="254"/>
    </location>
</feature>
<reference evidence="7 8" key="2">
    <citation type="journal article" date="2017" name="Int. J. Syst. Evol. Microbiol.">
        <title>Rouxiella badensis sp. nov. and Rouxiella silvae sp. nov. isolated from peat bog soil in Germany and emendation of the genus description.</title>
        <authorList>
            <person name="Le Fleche-Mateos A."/>
            <person name="Kugler J.H."/>
            <person name="Hansen S.H."/>
            <person name="Syldatk C."/>
            <person name="Hausmann R."/>
            <person name="Lomprez F."/>
            <person name="Vandenbogaert M."/>
            <person name="Manuguerra J.C."/>
            <person name="Grimont P.A."/>
        </authorList>
    </citation>
    <scope>NUCLEOTIDE SEQUENCE [LARGE SCALE GENOMIC DNA]</scope>
    <source>
        <strain evidence="7 8">213</strain>
    </source>
</reference>
<dbReference type="SUPFAM" id="SSF56281">
    <property type="entry name" value="Metallo-hydrolase/oxidoreductase"/>
    <property type="match status" value="1"/>
</dbReference>
<dbReference type="GO" id="GO:0016787">
    <property type="term" value="F:hydrolase activity"/>
    <property type="evidence" value="ECO:0007669"/>
    <property type="project" value="UniProtKB-KW"/>
</dbReference>
<comment type="caution">
    <text evidence="6">The sequence shown here is derived from an EMBL/GenBank/DDBJ whole genome shotgun (WGS) entry which is preliminary data.</text>
</comment>
<organism evidence="6 9">
    <name type="scientific">Rouxiella silvae</name>
    <dbReference type="NCBI Taxonomy" id="1646373"/>
    <lineage>
        <taxon>Bacteria</taxon>
        <taxon>Pseudomonadati</taxon>
        <taxon>Pseudomonadota</taxon>
        <taxon>Gammaproteobacteria</taxon>
        <taxon>Enterobacterales</taxon>
        <taxon>Yersiniaceae</taxon>
        <taxon>Rouxiella</taxon>
    </lineage>
</organism>
<dbReference type="PANTHER" id="PTHR42978:SF6">
    <property type="entry name" value="QUORUM-QUENCHING LACTONASE YTNP-RELATED"/>
    <property type="match status" value="1"/>
</dbReference>
<dbReference type="Gene3D" id="3.60.15.10">
    <property type="entry name" value="Ribonuclease Z/Hydroxyacylglutathione hydrolase-like"/>
    <property type="match status" value="1"/>
</dbReference>
<evidence type="ECO:0000259" key="5">
    <source>
        <dbReference type="SMART" id="SM00849"/>
    </source>
</evidence>
<reference evidence="6" key="3">
    <citation type="submission" date="2020-11" db="EMBL/GenBank/DDBJ databases">
        <authorList>
            <person name="Lee S.D."/>
        </authorList>
    </citation>
    <scope>NUCLEOTIDE SEQUENCE</scope>
    <source>
        <strain evidence="6">SAP-2</strain>
    </source>
</reference>
<keyword evidence="8" id="KW-1185">Reference proteome</keyword>
<evidence type="ECO:0000256" key="2">
    <source>
        <dbReference type="ARBA" id="ARBA00022723"/>
    </source>
</evidence>
<keyword evidence="3" id="KW-0378">Hydrolase</keyword>
<dbReference type="GO" id="GO:0046872">
    <property type="term" value="F:metal ion binding"/>
    <property type="evidence" value="ECO:0007669"/>
    <property type="project" value="UniProtKB-KW"/>
</dbReference>
<sequence length="275" mass="30526">MSQTSITHALGQATVAKIFETTLEFGSTYLFPDWADDTPVVPLSVHSWLVKNEGKIYLIDAGVGKGKTRASALFNHLDNPYLERLAEQGVTPDQVDYVLMTHIHTDHVGWNTTFKDGEWQPTFPNARYVFPKEGYEFYLTEEGRAVAGYAAFADSVAPIVAAGLADFIPAAGGTVDQHFEYIPTPGHCVGHMSIRFSSEGEQGLFAGDVMHCLEQVKNPQLVSVFCVDKPLAIETRQQILEQMAQSHTLYFSSHFEGSSVGYVNREGDDYRWQPV</sequence>
<evidence type="ECO:0000313" key="7">
    <source>
        <dbReference type="EMBL" id="ORJ20797.1"/>
    </source>
</evidence>
<dbReference type="Proteomes" id="UP000192722">
    <property type="component" value="Unassembled WGS sequence"/>
</dbReference>
<reference evidence="6" key="4">
    <citation type="submission" date="2022-09" db="EMBL/GenBank/DDBJ databases">
        <title>Rouxiella aceris sp. nov., isolated from tree sap and emended description of the genus Rhouxiella.</title>
        <authorList>
            <person name="Kim I.S."/>
        </authorList>
    </citation>
    <scope>NUCLEOTIDE SEQUENCE</scope>
    <source>
        <strain evidence="6">SAP-2</strain>
    </source>
</reference>
<dbReference type="CDD" id="cd16277">
    <property type="entry name" value="metallo-hydrolase-like_MBL-fold"/>
    <property type="match status" value="1"/>
</dbReference>
<protein>
    <submittedName>
        <fullName evidence="6">MBL fold metallo-hydrolase</fullName>
    </submittedName>
</protein>
<name>A0AA40X446_9GAMM</name>
<dbReference type="InterPro" id="IPR001279">
    <property type="entry name" value="Metallo-B-lactamas"/>
</dbReference>
<evidence type="ECO:0000256" key="1">
    <source>
        <dbReference type="ARBA" id="ARBA00007749"/>
    </source>
</evidence>
<keyword evidence="4" id="KW-0862">Zinc</keyword>
<dbReference type="AlphaFoldDB" id="A0AA40X446"/>
<gene>
    <name evidence="7" type="ORF">BS639_13155</name>
    <name evidence="6" type="ORF">ITX54_15000</name>
</gene>
<dbReference type="InterPro" id="IPR036866">
    <property type="entry name" value="RibonucZ/Hydroxyglut_hydro"/>
</dbReference>
<evidence type="ECO:0000313" key="6">
    <source>
        <dbReference type="EMBL" id="MBF6637969.1"/>
    </source>
</evidence>
<dbReference type="PANTHER" id="PTHR42978">
    <property type="entry name" value="QUORUM-QUENCHING LACTONASE YTNP-RELATED-RELATED"/>
    <property type="match status" value="1"/>
</dbReference>
<evidence type="ECO:0000313" key="8">
    <source>
        <dbReference type="Proteomes" id="UP000192722"/>
    </source>
</evidence>
<accession>A0AA40X446</accession>